<evidence type="ECO:0000256" key="3">
    <source>
        <dbReference type="ARBA" id="ARBA00022884"/>
    </source>
</evidence>
<dbReference type="PANTHER" id="PTHR10744:SF1">
    <property type="entry name" value="SMALL RIBOSOMAL SUBUNIT PROTEIN US17M"/>
    <property type="match status" value="1"/>
</dbReference>
<dbReference type="Gene3D" id="2.40.50.140">
    <property type="entry name" value="Nucleic acid-binding proteins"/>
    <property type="match status" value="1"/>
</dbReference>
<dbReference type="SUPFAM" id="SSF50249">
    <property type="entry name" value="Nucleic acid-binding proteins"/>
    <property type="match status" value="1"/>
</dbReference>
<dbReference type="GO" id="GO:0005840">
    <property type="term" value="C:ribosome"/>
    <property type="evidence" value="ECO:0007669"/>
    <property type="project" value="UniProtKB-KW"/>
</dbReference>
<dbReference type="PROSITE" id="PS00056">
    <property type="entry name" value="RIBOSOMAL_S17"/>
    <property type="match status" value="1"/>
</dbReference>
<dbReference type="RefSeq" id="WP_161931682.1">
    <property type="nucleotide sequence ID" value="NZ_CP047901.1"/>
</dbReference>
<sequence>MKTFIGTVKSAKMDKTVVVEVVTFRQHPLYLKRYKFTKRFLAHDPLGAKEGDKVQIKESRPISRRKHWQISQIIN</sequence>
<accession>A0A857N588</accession>
<dbReference type="AlphaFoldDB" id="A0A857N588"/>
<dbReference type="Pfam" id="PF00366">
    <property type="entry name" value="Ribosomal_S17"/>
    <property type="match status" value="1"/>
</dbReference>
<keyword evidence="5 6" id="KW-0687">Ribonucleoprotein</keyword>
<dbReference type="InterPro" id="IPR000266">
    <property type="entry name" value="Ribosomal_uS17"/>
</dbReference>
<comment type="function">
    <text evidence="6">One of the primary rRNA binding proteins, it binds specifically to the 5'-end of 16S ribosomal RNA.</text>
</comment>
<dbReference type="GO" id="GO:1990904">
    <property type="term" value="C:ribonucleoprotein complex"/>
    <property type="evidence" value="ECO:0007669"/>
    <property type="project" value="UniProtKB-KW"/>
</dbReference>
<dbReference type="PANTHER" id="PTHR10744">
    <property type="entry name" value="40S RIBOSOMAL PROTEIN S11 FAMILY MEMBER"/>
    <property type="match status" value="1"/>
</dbReference>
<dbReference type="Proteomes" id="UP000463983">
    <property type="component" value="Chromosome"/>
</dbReference>
<evidence type="ECO:0000256" key="6">
    <source>
        <dbReference type="HAMAP-Rule" id="MF_01345"/>
    </source>
</evidence>
<evidence type="ECO:0000256" key="4">
    <source>
        <dbReference type="ARBA" id="ARBA00022980"/>
    </source>
</evidence>
<evidence type="ECO:0000256" key="7">
    <source>
        <dbReference type="RuleBase" id="RU003872"/>
    </source>
</evidence>
<gene>
    <name evidence="6" type="primary">rpsQ</name>
    <name evidence="8" type="ORF">MICH65_0316</name>
</gene>
<keyword evidence="3 6" id="KW-0694">RNA-binding</keyword>
<name>A0A857N588_9BACT</name>
<reference evidence="9" key="1">
    <citation type="journal article" date="2020" name="Microorganisms">
        <title>Complete Genome of a Member of a New Bacterial Lineage in the Microgenomates Group Reveals an Unusual Nucleotide Composition Disparity Between Two Strands of DNA and Limited Metabolic Potential.</title>
        <authorList>
            <person name="Kadnikov V.V."/>
            <person name="Mardanov A.V."/>
            <person name="Beletsky A.V."/>
            <person name="Karnachuk O.V."/>
            <person name="Ravin N.V."/>
        </authorList>
    </citation>
    <scope>NUCLEOTIDE SEQUENCE [LARGE SCALE GENOMIC DNA]</scope>
</reference>
<dbReference type="EMBL" id="CP047901">
    <property type="protein sequence ID" value="QHO63297.1"/>
    <property type="molecule type" value="Genomic_DNA"/>
</dbReference>
<evidence type="ECO:0000256" key="5">
    <source>
        <dbReference type="ARBA" id="ARBA00023274"/>
    </source>
</evidence>
<dbReference type="InterPro" id="IPR019984">
    <property type="entry name" value="Ribosomal_uS17_bact/chlr"/>
</dbReference>
<keyword evidence="9" id="KW-1185">Reference proteome</keyword>
<evidence type="ECO:0000256" key="1">
    <source>
        <dbReference type="ARBA" id="ARBA00010254"/>
    </source>
</evidence>
<keyword evidence="2 6" id="KW-0699">rRNA-binding</keyword>
<dbReference type="GO" id="GO:0019843">
    <property type="term" value="F:rRNA binding"/>
    <property type="evidence" value="ECO:0007669"/>
    <property type="project" value="UniProtKB-UniRule"/>
</dbReference>
<organism evidence="8 9">
    <name type="scientific">Candidatus Chazhemtobacterium aquaticus</name>
    <dbReference type="NCBI Taxonomy" id="2715735"/>
    <lineage>
        <taxon>Bacteria</taxon>
        <taxon>Candidatus Chazhemtobacteraceae</taxon>
        <taxon>Candidatus Chazhemtobacterium</taxon>
    </lineage>
</organism>
<proteinExistence type="inferred from homology"/>
<evidence type="ECO:0000313" key="8">
    <source>
        <dbReference type="EMBL" id="QHO63297.1"/>
    </source>
</evidence>
<dbReference type="HAMAP" id="MF_01345_B">
    <property type="entry name" value="Ribosomal_uS17_B"/>
    <property type="match status" value="1"/>
</dbReference>
<protein>
    <recommendedName>
        <fullName evidence="6">Small ribosomal subunit protein uS17</fullName>
    </recommendedName>
</protein>
<dbReference type="InterPro" id="IPR019979">
    <property type="entry name" value="Ribosomal_uS17_CS"/>
</dbReference>
<dbReference type="NCBIfam" id="NF004123">
    <property type="entry name" value="PRK05610.1"/>
    <property type="match status" value="1"/>
</dbReference>
<evidence type="ECO:0000256" key="2">
    <source>
        <dbReference type="ARBA" id="ARBA00022730"/>
    </source>
</evidence>
<comment type="subunit">
    <text evidence="6">Part of the 30S ribosomal subunit.</text>
</comment>
<comment type="similarity">
    <text evidence="1 6 7">Belongs to the universal ribosomal protein uS17 family.</text>
</comment>
<dbReference type="CDD" id="cd00364">
    <property type="entry name" value="Ribosomal_uS17"/>
    <property type="match status" value="1"/>
</dbReference>
<evidence type="ECO:0000313" key="9">
    <source>
        <dbReference type="Proteomes" id="UP000463983"/>
    </source>
</evidence>
<dbReference type="GO" id="GO:0006412">
    <property type="term" value="P:translation"/>
    <property type="evidence" value="ECO:0007669"/>
    <property type="project" value="UniProtKB-UniRule"/>
</dbReference>
<dbReference type="KEGG" id="caqa:MICH65_0316"/>
<keyword evidence="4 6" id="KW-0689">Ribosomal protein</keyword>
<dbReference type="PRINTS" id="PR00973">
    <property type="entry name" value="RIBOSOMALS17"/>
</dbReference>
<dbReference type="GO" id="GO:0003735">
    <property type="term" value="F:structural constituent of ribosome"/>
    <property type="evidence" value="ECO:0007669"/>
    <property type="project" value="InterPro"/>
</dbReference>
<dbReference type="InterPro" id="IPR012340">
    <property type="entry name" value="NA-bd_OB-fold"/>
</dbReference>